<dbReference type="GO" id="GO:0000166">
    <property type="term" value="F:nucleotide binding"/>
    <property type="evidence" value="ECO:0007669"/>
    <property type="project" value="InterPro"/>
</dbReference>
<dbReference type="OrthoDB" id="9815825at2"/>
<dbReference type="PANTHER" id="PTHR43593">
    <property type="match status" value="1"/>
</dbReference>
<dbReference type="InterPro" id="IPR000683">
    <property type="entry name" value="Gfo/Idh/MocA-like_OxRdtase_N"/>
</dbReference>
<dbReference type="Gene3D" id="3.30.360.10">
    <property type="entry name" value="Dihydrodipicolinate Reductase, domain 2"/>
    <property type="match status" value="1"/>
</dbReference>
<evidence type="ECO:0000259" key="2">
    <source>
        <dbReference type="Pfam" id="PF02894"/>
    </source>
</evidence>
<sequence>MTVKYAIIGSGMMGQEHIRNLNLVEGAQITAIAEPDAAMRAAAASLVPNEVALFGDFRELLRHSDADAFLVASPNHTHAIILDALIEQKRPILIEKPVVKDWEEARRIAEKAARFQTPIWVAMEYRYMPGVTRLLEDLEAGRAGKLAMVSITERRFPFLQKVGNWNRFNISSGGTLVEKCCHFFDLMRLMIKSEPVRIHAIGGQAINHLDEAYDGRVPDILDHSFTTIEFANGVSAMLELCMFAEGSHFQERVSAIGSTALLEARVPGPGRFEPDGQVKHAEYVVADRAARKEQIEVMKVDPKILAQGDHHGSTYFQHLGFNRLVREGGAPEVSLEDGLKAVAMGLAAQQSIAEKRPVELGCGNWLG</sequence>
<comment type="caution">
    <text evidence="3">The sequence shown here is derived from an EMBL/GenBank/DDBJ whole genome shotgun (WGS) entry which is preliminary data.</text>
</comment>
<dbReference type="Proteomes" id="UP000053675">
    <property type="component" value="Unassembled WGS sequence"/>
</dbReference>
<dbReference type="STRING" id="472175.EL18_02189"/>
<dbReference type="SUPFAM" id="SSF51735">
    <property type="entry name" value="NAD(P)-binding Rossmann-fold domains"/>
    <property type="match status" value="1"/>
</dbReference>
<dbReference type="PATRIC" id="fig|472175.3.peg.2178"/>
<dbReference type="Pfam" id="PF02894">
    <property type="entry name" value="GFO_IDH_MocA_C"/>
    <property type="match status" value="1"/>
</dbReference>
<keyword evidence="4" id="KW-1185">Reference proteome</keyword>
<feature type="domain" description="Gfo/Idh/MocA-like oxidoreductase N-terminal" evidence="1">
    <location>
        <begin position="4"/>
        <end position="121"/>
    </location>
</feature>
<gene>
    <name evidence="3" type="ORF">EL18_02189</name>
</gene>
<name>A0A084UDV8_9HYPH</name>
<dbReference type="InterPro" id="IPR004104">
    <property type="entry name" value="Gfo/Idh/MocA-like_OxRdtase_C"/>
</dbReference>
<dbReference type="Pfam" id="PF01408">
    <property type="entry name" value="GFO_IDH_MocA"/>
    <property type="match status" value="1"/>
</dbReference>
<reference evidence="3 4" key="1">
    <citation type="submission" date="2014-05" db="EMBL/GenBank/DDBJ databases">
        <title>Draft Genome Sequence of Nitratireductor basaltis Strain UMTGB225, A Marine Bacterium Isolated from Green Barrel Tunicate.</title>
        <authorList>
            <person name="Gan H.Y."/>
        </authorList>
    </citation>
    <scope>NUCLEOTIDE SEQUENCE [LARGE SCALE GENOMIC DNA]</scope>
    <source>
        <strain evidence="3 4">UMTGB225</strain>
    </source>
</reference>
<evidence type="ECO:0000313" key="4">
    <source>
        <dbReference type="Proteomes" id="UP000053675"/>
    </source>
</evidence>
<dbReference type="EMBL" id="JMQM01000001">
    <property type="protein sequence ID" value="KFB11144.1"/>
    <property type="molecule type" value="Genomic_DNA"/>
</dbReference>
<dbReference type="PANTHER" id="PTHR43593:SF1">
    <property type="entry name" value="INOSITOL 2-DEHYDROGENASE"/>
    <property type="match status" value="1"/>
</dbReference>
<organism evidence="3 4">
    <name type="scientific">Nitratireductor basaltis</name>
    <dbReference type="NCBI Taxonomy" id="472175"/>
    <lineage>
        <taxon>Bacteria</taxon>
        <taxon>Pseudomonadati</taxon>
        <taxon>Pseudomonadota</taxon>
        <taxon>Alphaproteobacteria</taxon>
        <taxon>Hyphomicrobiales</taxon>
        <taxon>Phyllobacteriaceae</taxon>
        <taxon>Nitratireductor</taxon>
    </lineage>
</organism>
<protein>
    <submittedName>
        <fullName evidence="3">Oxidoreductase-like protein</fullName>
    </submittedName>
</protein>
<dbReference type="Gene3D" id="3.40.50.720">
    <property type="entry name" value="NAD(P)-binding Rossmann-like Domain"/>
    <property type="match status" value="1"/>
</dbReference>
<accession>A0A084UDV8</accession>
<dbReference type="AlphaFoldDB" id="A0A084UDV8"/>
<dbReference type="SUPFAM" id="SSF55347">
    <property type="entry name" value="Glyceraldehyde-3-phosphate dehydrogenase-like, C-terminal domain"/>
    <property type="match status" value="1"/>
</dbReference>
<dbReference type="RefSeq" id="WP_036482732.1">
    <property type="nucleotide sequence ID" value="NZ_JMQM01000001.1"/>
</dbReference>
<evidence type="ECO:0000259" key="1">
    <source>
        <dbReference type="Pfam" id="PF01408"/>
    </source>
</evidence>
<evidence type="ECO:0000313" key="3">
    <source>
        <dbReference type="EMBL" id="KFB11144.1"/>
    </source>
</evidence>
<dbReference type="InterPro" id="IPR050424">
    <property type="entry name" value="Gfo-Idh-MocA_inositol_DH"/>
</dbReference>
<feature type="domain" description="Gfo/Idh/MocA-like oxidoreductase C-terminal" evidence="2">
    <location>
        <begin position="138"/>
        <end position="360"/>
    </location>
</feature>
<dbReference type="InterPro" id="IPR036291">
    <property type="entry name" value="NAD(P)-bd_dom_sf"/>
</dbReference>
<proteinExistence type="predicted"/>
<dbReference type="eggNOG" id="COG0673">
    <property type="taxonomic scope" value="Bacteria"/>
</dbReference>